<accession>A0A8E2AVN6</accession>
<organism evidence="2 3">
    <name type="scientific">Obba rivulosa</name>
    <dbReference type="NCBI Taxonomy" id="1052685"/>
    <lineage>
        <taxon>Eukaryota</taxon>
        <taxon>Fungi</taxon>
        <taxon>Dikarya</taxon>
        <taxon>Basidiomycota</taxon>
        <taxon>Agaricomycotina</taxon>
        <taxon>Agaricomycetes</taxon>
        <taxon>Polyporales</taxon>
        <taxon>Gelatoporiaceae</taxon>
        <taxon>Obba</taxon>
    </lineage>
</organism>
<keyword evidence="1" id="KW-1133">Transmembrane helix</keyword>
<evidence type="ECO:0000256" key="1">
    <source>
        <dbReference type="SAM" id="Phobius"/>
    </source>
</evidence>
<keyword evidence="1" id="KW-0472">Membrane</keyword>
<gene>
    <name evidence="2" type="ORF">OBBRIDRAFT_153086</name>
</gene>
<evidence type="ECO:0000313" key="3">
    <source>
        <dbReference type="Proteomes" id="UP000250043"/>
    </source>
</evidence>
<dbReference type="AlphaFoldDB" id="A0A8E2AVN6"/>
<feature type="transmembrane region" description="Helical" evidence="1">
    <location>
        <begin position="6"/>
        <end position="26"/>
    </location>
</feature>
<reference evidence="2 3" key="1">
    <citation type="submission" date="2016-07" db="EMBL/GenBank/DDBJ databases">
        <title>Draft genome of the white-rot fungus Obba rivulosa 3A-2.</title>
        <authorList>
            <consortium name="DOE Joint Genome Institute"/>
            <person name="Miettinen O."/>
            <person name="Riley R."/>
            <person name="Acob R."/>
            <person name="Barry K."/>
            <person name="Cullen D."/>
            <person name="De Vries R."/>
            <person name="Hainaut M."/>
            <person name="Hatakka A."/>
            <person name="Henrissat B."/>
            <person name="Hilden K."/>
            <person name="Kuo R."/>
            <person name="Labutti K."/>
            <person name="Lipzen A."/>
            <person name="Makela M.R."/>
            <person name="Sandor L."/>
            <person name="Spatafora J.W."/>
            <person name="Grigoriev I.V."/>
            <person name="Hibbett D.S."/>
        </authorList>
    </citation>
    <scope>NUCLEOTIDE SEQUENCE [LARGE SCALE GENOMIC DNA]</scope>
    <source>
        <strain evidence="2 3">3A-2</strain>
    </source>
</reference>
<keyword evidence="1" id="KW-0812">Transmembrane</keyword>
<keyword evidence="3" id="KW-1185">Reference proteome</keyword>
<sequence>MHITSRMNIIFTIFQISVGSILAIVSPQRSAGKRDRIAARSLSPLRTLLRLVHELTSELSCISCGGANLENFPVACLIRFYHWKRVALKESYLGVSRIL</sequence>
<name>A0A8E2AVN6_9APHY</name>
<proteinExistence type="predicted"/>
<dbReference type="EMBL" id="KV722482">
    <property type="protein sequence ID" value="OCH87532.1"/>
    <property type="molecule type" value="Genomic_DNA"/>
</dbReference>
<dbReference type="Proteomes" id="UP000250043">
    <property type="component" value="Unassembled WGS sequence"/>
</dbReference>
<protein>
    <submittedName>
        <fullName evidence="2">Uncharacterized protein</fullName>
    </submittedName>
</protein>
<evidence type="ECO:0000313" key="2">
    <source>
        <dbReference type="EMBL" id="OCH87532.1"/>
    </source>
</evidence>